<dbReference type="OrthoDB" id="9803913at2"/>
<evidence type="ECO:0000313" key="4">
    <source>
        <dbReference type="EMBL" id="RDY61946.1"/>
    </source>
</evidence>
<keyword evidence="4" id="KW-0269">Exonuclease</keyword>
<protein>
    <submittedName>
        <fullName evidence="4">3'-5' exonuclease</fullName>
    </submittedName>
</protein>
<dbReference type="FunFam" id="3.30.420.10:FF:000045">
    <property type="entry name" value="3'-5' exonuclease DinG"/>
    <property type="match status" value="1"/>
</dbReference>
<evidence type="ECO:0000313" key="5">
    <source>
        <dbReference type="Proteomes" id="UP000261828"/>
    </source>
</evidence>
<dbReference type="GO" id="GO:0008408">
    <property type="term" value="F:3'-5' exonuclease activity"/>
    <property type="evidence" value="ECO:0007669"/>
    <property type="project" value="TreeGrafter"/>
</dbReference>
<comment type="caution">
    <text evidence="4">The sequence shown here is derived from an EMBL/GenBank/DDBJ whole genome shotgun (WGS) entry which is preliminary data.</text>
</comment>
<reference evidence="4 5" key="1">
    <citation type="submission" date="2018-08" db="EMBL/GenBank/DDBJ databases">
        <title>Muricauda nanhaiensis sp. nov., isolated from seawater of the South China Sea.</title>
        <authorList>
            <person name="Dang Y."/>
        </authorList>
    </citation>
    <scope>NUCLEOTIDE SEQUENCE [LARGE SCALE GENOMIC DNA]</scope>
    <source>
        <strain evidence="4 5">SM1704</strain>
    </source>
</reference>
<evidence type="ECO:0000256" key="2">
    <source>
        <dbReference type="ARBA" id="ARBA00026073"/>
    </source>
</evidence>
<dbReference type="Proteomes" id="UP000261828">
    <property type="component" value="Unassembled WGS sequence"/>
</dbReference>
<dbReference type="GO" id="GO:0005829">
    <property type="term" value="C:cytosol"/>
    <property type="evidence" value="ECO:0007669"/>
    <property type="project" value="TreeGrafter"/>
</dbReference>
<feature type="domain" description="Exonuclease" evidence="3">
    <location>
        <begin position="30"/>
        <end position="203"/>
    </location>
</feature>
<dbReference type="InterPro" id="IPR012337">
    <property type="entry name" value="RNaseH-like_sf"/>
</dbReference>
<dbReference type="CDD" id="cd06127">
    <property type="entry name" value="DEDDh"/>
    <property type="match status" value="1"/>
</dbReference>
<dbReference type="RefSeq" id="WP_116183728.1">
    <property type="nucleotide sequence ID" value="NZ_QTJX01000001.1"/>
</dbReference>
<keyword evidence="5" id="KW-1185">Reference proteome</keyword>
<dbReference type="InterPro" id="IPR036397">
    <property type="entry name" value="RNaseH_sf"/>
</dbReference>
<comment type="subunit">
    <text evidence="2">DNA polymerase III contains a core (composed of alpha, epsilon and theta chains) that associates with a tau subunit. This core dimerizes to form the POLIII' complex. PolIII' associates with the gamma complex (composed of gamma, delta, delta', psi and chi chains) and with the beta chain to form the complete DNA polymerase III complex.</text>
</comment>
<dbReference type="SMART" id="SM00479">
    <property type="entry name" value="EXOIII"/>
    <property type="match status" value="1"/>
</dbReference>
<dbReference type="GO" id="GO:0045004">
    <property type="term" value="P:DNA replication proofreading"/>
    <property type="evidence" value="ECO:0007669"/>
    <property type="project" value="TreeGrafter"/>
</dbReference>
<sequence length="219" mass="24675">MGKAKTYPDFWLSYEASLKTNLPSQLEDNIFVVLDTETTGLDIKKDRILSIGALTIKNSAIKANEAIEVFVQQERYSSESAKIHGILKKDSEGQLTELEALQKLLKMLKGAIIVAHHAKFDVTMINNALKRNGLPKLMNKSLDTSTLYSKTLSRRDRENLGGHFSLDHLAHEFNVPKGDRHTALGDAYITAVAFLHIISKLKPASLNNLLKKDRFWPFW</sequence>
<dbReference type="GO" id="GO:0003676">
    <property type="term" value="F:nucleic acid binding"/>
    <property type="evidence" value="ECO:0007669"/>
    <property type="project" value="InterPro"/>
</dbReference>
<evidence type="ECO:0000259" key="3">
    <source>
        <dbReference type="SMART" id="SM00479"/>
    </source>
</evidence>
<dbReference type="SUPFAM" id="SSF53098">
    <property type="entry name" value="Ribonuclease H-like"/>
    <property type="match status" value="1"/>
</dbReference>
<dbReference type="EMBL" id="QTJX01000001">
    <property type="protein sequence ID" value="RDY61946.1"/>
    <property type="molecule type" value="Genomic_DNA"/>
</dbReference>
<dbReference type="AlphaFoldDB" id="A0A371JVZ4"/>
<dbReference type="PANTHER" id="PTHR30231:SF41">
    <property type="entry name" value="DNA POLYMERASE III SUBUNIT EPSILON"/>
    <property type="match status" value="1"/>
</dbReference>
<accession>A0A371JVZ4</accession>
<dbReference type="Pfam" id="PF00929">
    <property type="entry name" value="RNase_T"/>
    <property type="match status" value="1"/>
</dbReference>
<keyword evidence="4" id="KW-0540">Nuclease</keyword>
<proteinExistence type="predicted"/>
<name>A0A371JVZ4_9FLAO</name>
<gene>
    <name evidence="4" type="ORF">DX873_07325</name>
</gene>
<organism evidence="4 5">
    <name type="scientific">Flagellimonas nanhaiensis</name>
    <dbReference type="NCBI Taxonomy" id="2292706"/>
    <lineage>
        <taxon>Bacteria</taxon>
        <taxon>Pseudomonadati</taxon>
        <taxon>Bacteroidota</taxon>
        <taxon>Flavobacteriia</taxon>
        <taxon>Flavobacteriales</taxon>
        <taxon>Flavobacteriaceae</taxon>
        <taxon>Flagellimonas</taxon>
    </lineage>
</organism>
<keyword evidence="4" id="KW-0378">Hydrolase</keyword>
<dbReference type="InterPro" id="IPR013520">
    <property type="entry name" value="Ribonucl_H"/>
</dbReference>
<evidence type="ECO:0000256" key="1">
    <source>
        <dbReference type="ARBA" id="ARBA00025483"/>
    </source>
</evidence>
<dbReference type="PANTHER" id="PTHR30231">
    <property type="entry name" value="DNA POLYMERASE III SUBUNIT EPSILON"/>
    <property type="match status" value="1"/>
</dbReference>
<dbReference type="Gene3D" id="3.30.420.10">
    <property type="entry name" value="Ribonuclease H-like superfamily/Ribonuclease H"/>
    <property type="match status" value="1"/>
</dbReference>
<comment type="function">
    <text evidence="1">DNA polymerase III is a complex, multichain enzyme responsible for most of the replicative synthesis in bacteria. The epsilon subunit contain the editing function and is a proofreading 3'-5' exonuclease.</text>
</comment>